<gene>
    <name evidence="2" type="ORF">OFUS_LOCUS4758</name>
</gene>
<dbReference type="Proteomes" id="UP000749559">
    <property type="component" value="Unassembled WGS sequence"/>
</dbReference>
<reference evidence="2" key="1">
    <citation type="submission" date="2022-03" db="EMBL/GenBank/DDBJ databases">
        <authorList>
            <person name="Martin C."/>
        </authorList>
    </citation>
    <scope>NUCLEOTIDE SEQUENCE</scope>
</reference>
<evidence type="ECO:0000313" key="2">
    <source>
        <dbReference type="EMBL" id="CAH1777758.1"/>
    </source>
</evidence>
<evidence type="ECO:0000313" key="3">
    <source>
        <dbReference type="Proteomes" id="UP000749559"/>
    </source>
</evidence>
<dbReference type="EMBL" id="CAIIXF020000002">
    <property type="protein sequence ID" value="CAH1777758.1"/>
    <property type="molecule type" value="Genomic_DNA"/>
</dbReference>
<name>A0A8S4N9R8_OWEFU</name>
<protein>
    <recommendedName>
        <fullName evidence="1">VWFD domain-containing protein</fullName>
    </recommendedName>
</protein>
<dbReference type="AlphaFoldDB" id="A0A8S4N9R8"/>
<evidence type="ECO:0000259" key="1">
    <source>
        <dbReference type="PROSITE" id="PS51233"/>
    </source>
</evidence>
<feature type="non-terminal residue" evidence="2">
    <location>
        <position position="105"/>
    </location>
</feature>
<organism evidence="2 3">
    <name type="scientific">Owenia fusiformis</name>
    <name type="common">Polychaete worm</name>
    <dbReference type="NCBI Taxonomy" id="6347"/>
    <lineage>
        <taxon>Eukaryota</taxon>
        <taxon>Metazoa</taxon>
        <taxon>Spiralia</taxon>
        <taxon>Lophotrochozoa</taxon>
        <taxon>Annelida</taxon>
        <taxon>Polychaeta</taxon>
        <taxon>Sedentaria</taxon>
        <taxon>Canalipalpata</taxon>
        <taxon>Sabellida</taxon>
        <taxon>Oweniida</taxon>
        <taxon>Oweniidae</taxon>
        <taxon>Owenia</taxon>
    </lineage>
</organism>
<keyword evidence="3" id="KW-1185">Reference proteome</keyword>
<sequence>SFCKCSPMYHDAVCSSRYTRSQMAECTAWGDIHFESFDEADFHIQNDLEMKLVNGYGTMPHFEVRVLPYFKSPGDRVSYIKRISILTRGDTKQTLIEILHKDSKG</sequence>
<feature type="non-terminal residue" evidence="2">
    <location>
        <position position="1"/>
    </location>
</feature>
<proteinExistence type="predicted"/>
<dbReference type="PROSITE" id="PS51233">
    <property type="entry name" value="VWFD"/>
    <property type="match status" value="1"/>
</dbReference>
<accession>A0A8S4N9R8</accession>
<feature type="domain" description="VWFD" evidence="1">
    <location>
        <begin position="24"/>
        <end position="105"/>
    </location>
</feature>
<comment type="caution">
    <text evidence="2">The sequence shown here is derived from an EMBL/GenBank/DDBJ whole genome shotgun (WGS) entry which is preliminary data.</text>
</comment>
<dbReference type="InterPro" id="IPR001846">
    <property type="entry name" value="VWF_type-D"/>
</dbReference>